<evidence type="ECO:0000313" key="4">
    <source>
        <dbReference type="EMBL" id="KRO26279.1"/>
    </source>
</evidence>
<evidence type="ECO:0000313" key="5">
    <source>
        <dbReference type="Proteomes" id="UP000051249"/>
    </source>
</evidence>
<keyword evidence="5" id="KW-1185">Reference proteome</keyword>
<accession>A0A0R2NKK1</accession>
<proteinExistence type="inferred from homology"/>
<dbReference type="PANTHER" id="PTHR33969">
    <property type="entry name" value="SEGREGATION AND CONDENSATION PROTEIN A"/>
    <property type="match status" value="1"/>
</dbReference>
<evidence type="ECO:0000256" key="1">
    <source>
        <dbReference type="ARBA" id="ARBA00022829"/>
    </source>
</evidence>
<dbReference type="OrthoDB" id="9811016at2"/>
<comment type="caution">
    <text evidence="4">The sequence shown here is derived from an EMBL/GenBank/DDBJ whole genome shotgun (WGS) entry which is preliminary data.</text>
</comment>
<dbReference type="GO" id="GO:0005737">
    <property type="term" value="C:cytoplasm"/>
    <property type="evidence" value="ECO:0007669"/>
    <property type="project" value="UniProtKB-SubCell"/>
</dbReference>
<dbReference type="Gene3D" id="6.10.250.2410">
    <property type="match status" value="1"/>
</dbReference>
<keyword evidence="1 3" id="KW-0159">Chromosome partition</keyword>
<name>A0A0R2NKK1_9LACO</name>
<evidence type="ECO:0000256" key="2">
    <source>
        <dbReference type="ARBA" id="ARBA00044777"/>
    </source>
</evidence>
<dbReference type="GO" id="GO:0051301">
    <property type="term" value="P:cell division"/>
    <property type="evidence" value="ECO:0007669"/>
    <property type="project" value="UniProtKB-KW"/>
</dbReference>
<dbReference type="GO" id="GO:0007059">
    <property type="term" value="P:chromosome segregation"/>
    <property type="evidence" value="ECO:0007669"/>
    <property type="project" value="UniProtKB-UniRule"/>
</dbReference>
<dbReference type="InterPro" id="IPR023093">
    <property type="entry name" value="ScpA-like_C"/>
</dbReference>
<dbReference type="GO" id="GO:0006260">
    <property type="term" value="P:DNA replication"/>
    <property type="evidence" value="ECO:0007669"/>
    <property type="project" value="UniProtKB-UniRule"/>
</dbReference>
<organism evidence="4 5">
    <name type="scientific">Pediococcus argentinicus</name>
    <dbReference type="NCBI Taxonomy" id="480391"/>
    <lineage>
        <taxon>Bacteria</taxon>
        <taxon>Bacillati</taxon>
        <taxon>Bacillota</taxon>
        <taxon>Bacilli</taxon>
        <taxon>Lactobacillales</taxon>
        <taxon>Lactobacillaceae</taxon>
        <taxon>Pediococcus</taxon>
    </lineage>
</organism>
<dbReference type="PANTHER" id="PTHR33969:SF2">
    <property type="entry name" value="SEGREGATION AND CONDENSATION PROTEIN A"/>
    <property type="match status" value="1"/>
</dbReference>
<dbReference type="Pfam" id="PF02616">
    <property type="entry name" value="SMC_ScpA"/>
    <property type="match status" value="1"/>
</dbReference>
<comment type="subcellular location">
    <subcellularLocation>
        <location evidence="3">Cytoplasm</location>
    </subcellularLocation>
    <text evidence="3">Associated with two foci at the outer edges of the nucleoid region in young cells, and at four foci within both cell halves in older cells.</text>
</comment>
<keyword evidence="3" id="KW-0132">Cell division</keyword>
<dbReference type="HAMAP" id="MF_01805">
    <property type="entry name" value="ScpA"/>
    <property type="match status" value="1"/>
</dbReference>
<evidence type="ECO:0000256" key="3">
    <source>
        <dbReference type="HAMAP-Rule" id="MF_01805"/>
    </source>
</evidence>
<dbReference type="Gene3D" id="1.10.10.580">
    <property type="entry name" value="Structural maintenance of chromosome 1. Chain E"/>
    <property type="match status" value="1"/>
</dbReference>
<dbReference type="RefSeq" id="WP_057797553.1">
    <property type="nucleotide sequence ID" value="NZ_BJZZ01000001.1"/>
</dbReference>
<comment type="similarity">
    <text evidence="3">Belongs to the ScpA family.</text>
</comment>
<dbReference type="PATRIC" id="fig|480391.4.peg.66"/>
<protein>
    <recommendedName>
        <fullName evidence="2 3">Segregation and condensation protein A</fullName>
    </recommendedName>
</protein>
<dbReference type="AlphaFoldDB" id="A0A0R2NKK1"/>
<keyword evidence="3" id="KW-0131">Cell cycle</keyword>
<gene>
    <name evidence="3" type="primary">scpA</name>
    <name evidence="4" type="ORF">IV88_GL000064</name>
</gene>
<comment type="subunit">
    <text evidence="3">Component of a cohesin-like complex composed of ScpA, ScpB and the Smc homodimer, in which ScpA and ScpB bind to the head domain of Smc. The presence of the three proteins is required for the association of the complex with DNA.</text>
</comment>
<dbReference type="EMBL" id="JQCQ01000001">
    <property type="protein sequence ID" value="KRO26279.1"/>
    <property type="molecule type" value="Genomic_DNA"/>
</dbReference>
<sequence length="248" mass="28640">MAQMNETLPTIKIDEFEGPLDLLLHLIRISEMDIYDIKISSITTQYLDYLHAQKELQLDIAGEYLVMAATLTEIKGKMLLPNTEVPDDIGDEDDPRNDLMDQLIEYQRYQEASVNLKDLEGQRKQLFTRPQADVPDDINLNLVTPGVQLSDLQKAFEKMIAKKLTNEPIHQTIQEDEVSIGDRMIQVKDQVHHYKQGVLFENLFDDVIDRVNLVTTFMALLELVKDNQVILQQNELFDSILIKEIQEK</sequence>
<comment type="function">
    <text evidence="3">Participates in chromosomal partition during cell division. May act via the formation of a condensin-like complex containing Smc and ScpB that pull DNA away from mid-cell into both cell halves.</text>
</comment>
<reference evidence="4 5" key="1">
    <citation type="journal article" date="2015" name="Genome Announc.">
        <title>Expanding the biotechnology potential of lactobacilli through comparative genomics of 213 strains and associated genera.</title>
        <authorList>
            <person name="Sun Z."/>
            <person name="Harris H.M."/>
            <person name="McCann A."/>
            <person name="Guo C."/>
            <person name="Argimon S."/>
            <person name="Zhang W."/>
            <person name="Yang X."/>
            <person name="Jeffery I.B."/>
            <person name="Cooney J.C."/>
            <person name="Kagawa T.F."/>
            <person name="Liu W."/>
            <person name="Song Y."/>
            <person name="Salvetti E."/>
            <person name="Wrobel A."/>
            <person name="Rasinkangas P."/>
            <person name="Parkhill J."/>
            <person name="Rea M.C."/>
            <person name="O'Sullivan O."/>
            <person name="Ritari J."/>
            <person name="Douillard F.P."/>
            <person name="Paul Ross R."/>
            <person name="Yang R."/>
            <person name="Briner A.E."/>
            <person name="Felis G.E."/>
            <person name="de Vos W.M."/>
            <person name="Barrangou R."/>
            <person name="Klaenhammer T.R."/>
            <person name="Caufield P.W."/>
            <person name="Cui Y."/>
            <person name="Zhang H."/>
            <person name="O'Toole P.W."/>
        </authorList>
    </citation>
    <scope>NUCLEOTIDE SEQUENCE [LARGE SCALE GENOMIC DNA]</scope>
    <source>
        <strain evidence="4 5">DSM 23026</strain>
    </source>
</reference>
<keyword evidence="3" id="KW-0963">Cytoplasm</keyword>
<dbReference type="InterPro" id="IPR003768">
    <property type="entry name" value="ScpA"/>
</dbReference>
<dbReference type="Proteomes" id="UP000051249">
    <property type="component" value="Unassembled WGS sequence"/>
</dbReference>